<keyword evidence="2" id="KW-1003">Cell membrane</keyword>
<comment type="subcellular location">
    <subcellularLocation>
        <location evidence="1">Cell membrane</location>
        <topology evidence="1">Multi-pass membrane protein</topology>
    </subcellularLocation>
</comment>
<evidence type="ECO:0000256" key="7">
    <source>
        <dbReference type="SAM" id="Phobius"/>
    </source>
</evidence>
<feature type="transmembrane region" description="Helical" evidence="7">
    <location>
        <begin position="97"/>
        <end position="120"/>
    </location>
</feature>
<keyword evidence="8" id="KW-0378">Hydrolase</keyword>
<dbReference type="GO" id="GO:0016787">
    <property type="term" value="F:hydrolase activity"/>
    <property type="evidence" value="ECO:0007669"/>
    <property type="project" value="UniProtKB-KW"/>
</dbReference>
<evidence type="ECO:0000256" key="6">
    <source>
        <dbReference type="SAM" id="MobiDB-lite"/>
    </source>
</evidence>
<accession>C7MHX0</accession>
<dbReference type="InterPro" id="IPR005538">
    <property type="entry name" value="LrgA/CidA"/>
</dbReference>
<dbReference type="Pfam" id="PF03788">
    <property type="entry name" value="LrgA"/>
    <property type="match status" value="1"/>
</dbReference>
<dbReference type="eggNOG" id="COG1380">
    <property type="taxonomic scope" value="Bacteria"/>
</dbReference>
<dbReference type="STRING" id="446465.Bfae_28750"/>
<dbReference type="HOGENOM" id="CLU_113736_4_2_11"/>
<evidence type="ECO:0000256" key="1">
    <source>
        <dbReference type="ARBA" id="ARBA00004651"/>
    </source>
</evidence>
<feature type="region of interest" description="Disordered" evidence="6">
    <location>
        <begin position="126"/>
        <end position="161"/>
    </location>
</feature>
<keyword evidence="5 7" id="KW-0472">Membrane</keyword>
<evidence type="ECO:0000256" key="2">
    <source>
        <dbReference type="ARBA" id="ARBA00022475"/>
    </source>
</evidence>
<proteinExistence type="predicted"/>
<dbReference type="AlphaFoldDB" id="C7MHX0"/>
<keyword evidence="4 7" id="KW-1133">Transmembrane helix</keyword>
<feature type="compositionally biased region" description="Gly residues" evidence="6">
    <location>
        <begin position="152"/>
        <end position="161"/>
    </location>
</feature>
<evidence type="ECO:0000313" key="8">
    <source>
        <dbReference type="EMBL" id="ACU86637.1"/>
    </source>
</evidence>
<dbReference type="PATRIC" id="fig|446465.5.peg.2837"/>
<dbReference type="KEGG" id="bfa:Bfae_28750"/>
<evidence type="ECO:0000256" key="5">
    <source>
        <dbReference type="ARBA" id="ARBA00023136"/>
    </source>
</evidence>
<dbReference type="PANTHER" id="PTHR33931">
    <property type="entry name" value="HOLIN-LIKE PROTEIN CIDA-RELATED"/>
    <property type="match status" value="1"/>
</dbReference>
<name>C7MHX0_BRAFD</name>
<feature type="compositionally biased region" description="Low complexity" evidence="6">
    <location>
        <begin position="129"/>
        <end position="143"/>
    </location>
</feature>
<gene>
    <name evidence="8" type="ordered locus">Bfae_28750</name>
</gene>
<evidence type="ECO:0000313" key="9">
    <source>
        <dbReference type="Proteomes" id="UP000001919"/>
    </source>
</evidence>
<dbReference type="PANTHER" id="PTHR33931:SF2">
    <property type="entry name" value="HOLIN-LIKE PROTEIN CIDA"/>
    <property type="match status" value="1"/>
</dbReference>
<sequence length="161" mass="16213">MTRAALLPPVLLGLVILLGAQMVGLTLEHLLGLPVPGVVLGLVLLVLLGLLRPTRSVVRAAEPAAAPLLQHLQLLFVPPGVGIVLEVQTLAQNALPIALAVGGSFVLTLVVVGGLLQALLRRQDRRRGTTGSSGAPGSGPRLGLDPDAGPASGPGTGRSPA</sequence>
<feature type="transmembrane region" description="Helical" evidence="7">
    <location>
        <begin position="72"/>
        <end position="91"/>
    </location>
</feature>
<feature type="transmembrane region" description="Helical" evidence="7">
    <location>
        <begin position="29"/>
        <end position="51"/>
    </location>
</feature>
<reference evidence="8 9" key="1">
    <citation type="journal article" date="2009" name="Stand. Genomic Sci.">
        <title>Complete genome sequence of Brachybacterium faecium type strain (Schefferle 6-10).</title>
        <authorList>
            <person name="Lapidus A."/>
            <person name="Pukall R."/>
            <person name="Labuttii K."/>
            <person name="Copeland A."/>
            <person name="Del Rio T.G."/>
            <person name="Nolan M."/>
            <person name="Chen F."/>
            <person name="Lucas S."/>
            <person name="Tice H."/>
            <person name="Cheng J.F."/>
            <person name="Bruce D."/>
            <person name="Goodwin L."/>
            <person name="Pitluck S."/>
            <person name="Rohde M."/>
            <person name="Goker M."/>
            <person name="Pati A."/>
            <person name="Ivanova N."/>
            <person name="Mavrommatis K."/>
            <person name="Chen A."/>
            <person name="Palaniappan K."/>
            <person name="D'haeseleer P."/>
            <person name="Chain P."/>
            <person name="Bristow J."/>
            <person name="Eisen J.A."/>
            <person name="Markowitz V."/>
            <person name="Hugenholtz P."/>
            <person name="Kyrpides N.C."/>
            <person name="Klenk H.P."/>
        </authorList>
    </citation>
    <scope>NUCLEOTIDE SEQUENCE [LARGE SCALE GENOMIC DNA]</scope>
    <source>
        <strain evidence="9">ATCC 43885 / DSM 4810 / JCM 11609 / LMG 19847 / NBRC 14762 / NCIMB 9860 / 6-10</strain>
    </source>
</reference>
<evidence type="ECO:0000256" key="3">
    <source>
        <dbReference type="ARBA" id="ARBA00022692"/>
    </source>
</evidence>
<keyword evidence="9" id="KW-1185">Reference proteome</keyword>
<evidence type="ECO:0000256" key="4">
    <source>
        <dbReference type="ARBA" id="ARBA00022989"/>
    </source>
</evidence>
<dbReference type="EMBL" id="CP001643">
    <property type="protein sequence ID" value="ACU86637.1"/>
    <property type="molecule type" value="Genomic_DNA"/>
</dbReference>
<organism evidence="8 9">
    <name type="scientific">Brachybacterium faecium (strain ATCC 43885 / DSM 4810 / JCM 11609 / LMG 19847 / NBRC 14762 / NCIMB 9860 / 6-10)</name>
    <dbReference type="NCBI Taxonomy" id="446465"/>
    <lineage>
        <taxon>Bacteria</taxon>
        <taxon>Bacillati</taxon>
        <taxon>Actinomycetota</taxon>
        <taxon>Actinomycetes</taxon>
        <taxon>Micrococcales</taxon>
        <taxon>Dermabacteraceae</taxon>
        <taxon>Brachybacterium</taxon>
    </lineage>
</organism>
<keyword evidence="3 7" id="KW-0812">Transmembrane</keyword>
<dbReference type="Proteomes" id="UP000001919">
    <property type="component" value="Chromosome"/>
</dbReference>
<dbReference type="GO" id="GO:0005886">
    <property type="term" value="C:plasma membrane"/>
    <property type="evidence" value="ECO:0007669"/>
    <property type="project" value="UniProtKB-SubCell"/>
</dbReference>
<protein>
    <submittedName>
        <fullName evidence="8">Putative effector of murein hydrolase LrgA</fullName>
    </submittedName>
</protein>